<accession>A0A544ULH2</accession>
<dbReference type="AlphaFoldDB" id="A0A544ULH2"/>
<dbReference type="Pfam" id="PF11188">
    <property type="entry name" value="DUF2975"/>
    <property type="match status" value="1"/>
</dbReference>
<sequence>MDQSLAIRNMKMSLRILNILLIATLVIIASCILLLFGLLVVALTVSEEKVSKLVLDSNIDISFKFNGITVFLNKDIMRNFVYDKSETIVLILLSMIFTLIVMAIFISLWKFVRSVIVGDVFTLRNSKGIELIACSLFILSFLSNTVQAYLVSTVVHMFLNNNELDNIEWIQSVSFKFFDMNWRILLCSFIVWTIGRIFRYGSFLQEEYDATV</sequence>
<evidence type="ECO:0000313" key="3">
    <source>
        <dbReference type="Proteomes" id="UP000317944"/>
    </source>
</evidence>
<keyword evidence="1" id="KW-0472">Membrane</keyword>
<dbReference type="InterPro" id="IPR021354">
    <property type="entry name" value="DUF2975"/>
</dbReference>
<feature type="transmembrane region" description="Helical" evidence="1">
    <location>
        <begin position="129"/>
        <end position="150"/>
    </location>
</feature>
<name>A0A544ULH2_LYSSH</name>
<evidence type="ECO:0000256" key="1">
    <source>
        <dbReference type="SAM" id="Phobius"/>
    </source>
</evidence>
<keyword evidence="1" id="KW-0812">Transmembrane</keyword>
<feature type="transmembrane region" description="Helical" evidence="1">
    <location>
        <begin position="180"/>
        <end position="198"/>
    </location>
</feature>
<reference evidence="2 3" key="1">
    <citation type="submission" date="2018-03" db="EMBL/GenBank/DDBJ databases">
        <title>Aerobic endospore-forming bacteria genome sequencing and assembly.</title>
        <authorList>
            <person name="Cavalcante D.A."/>
            <person name="Driks A."/>
            <person name="Putonti C."/>
            <person name="De-Souza M.T."/>
        </authorList>
    </citation>
    <scope>NUCLEOTIDE SEQUENCE [LARGE SCALE GENOMIC DNA]</scope>
    <source>
        <strain evidence="2 3">SDF0037</strain>
    </source>
</reference>
<protein>
    <submittedName>
        <fullName evidence="2">DUF2975 domain-containing protein</fullName>
    </submittedName>
</protein>
<dbReference type="Proteomes" id="UP000317944">
    <property type="component" value="Unassembled WGS sequence"/>
</dbReference>
<comment type="caution">
    <text evidence="2">The sequence shown here is derived from an EMBL/GenBank/DDBJ whole genome shotgun (WGS) entry which is preliminary data.</text>
</comment>
<dbReference type="OrthoDB" id="2084134at2"/>
<feature type="transmembrane region" description="Helical" evidence="1">
    <location>
        <begin position="20"/>
        <end position="45"/>
    </location>
</feature>
<gene>
    <name evidence="2" type="ORF">C7Y47_10200</name>
</gene>
<feature type="transmembrane region" description="Helical" evidence="1">
    <location>
        <begin position="87"/>
        <end position="109"/>
    </location>
</feature>
<keyword evidence="1" id="KW-1133">Transmembrane helix</keyword>
<organism evidence="2 3">
    <name type="scientific">Lysinibacillus sphaericus</name>
    <name type="common">Bacillus sphaericus</name>
    <dbReference type="NCBI Taxonomy" id="1421"/>
    <lineage>
        <taxon>Bacteria</taxon>
        <taxon>Bacillati</taxon>
        <taxon>Bacillota</taxon>
        <taxon>Bacilli</taxon>
        <taxon>Bacillales</taxon>
        <taxon>Bacillaceae</taxon>
        <taxon>Lysinibacillus</taxon>
    </lineage>
</organism>
<evidence type="ECO:0000313" key="2">
    <source>
        <dbReference type="EMBL" id="TQR34335.1"/>
    </source>
</evidence>
<dbReference type="RefSeq" id="WP_142508681.1">
    <property type="nucleotide sequence ID" value="NZ_SADV01000006.1"/>
</dbReference>
<proteinExistence type="predicted"/>
<dbReference type="EMBL" id="SADV01000006">
    <property type="protein sequence ID" value="TQR34335.1"/>
    <property type="molecule type" value="Genomic_DNA"/>
</dbReference>